<dbReference type="AlphaFoldDB" id="A0A452QA25"/>
<reference evidence="1" key="2">
    <citation type="submission" date="2025-08" db="UniProtKB">
        <authorList>
            <consortium name="Ensembl"/>
        </authorList>
    </citation>
    <scope>IDENTIFICATION</scope>
</reference>
<sequence>PCYCRWSWRGVLTPTLITCSFSAFSLSTSGVGVAWVHQPPAMHWSVSPTSGGMILYYNRSLKSQLTISKDTSKQQLILTMTSMEDKNYTSKHARIK</sequence>
<dbReference type="OMA" id="SIYWNDG"/>
<reference evidence="2" key="1">
    <citation type="submission" date="2016-06" db="EMBL/GenBank/DDBJ databases">
        <title>De novo assembly and RNA-Seq shows season-dependent expression and editing in black bear kidneys.</title>
        <authorList>
            <person name="Korstanje R."/>
            <person name="Srivastava A."/>
            <person name="Sarsani V.K."/>
            <person name="Sheehan S.M."/>
            <person name="Seger R.L."/>
            <person name="Barter M.E."/>
            <person name="Lindqvist C."/>
            <person name="Brody L.C."/>
            <person name="Mullikin J.C."/>
        </authorList>
    </citation>
    <scope>NUCLEOTIDE SEQUENCE [LARGE SCALE GENOMIC DNA]</scope>
</reference>
<accession>A0A452QA25</accession>
<organism evidence="1 2">
    <name type="scientific">Ursus americanus</name>
    <name type="common">American black bear</name>
    <name type="synonym">Euarctos americanus</name>
    <dbReference type="NCBI Taxonomy" id="9643"/>
    <lineage>
        <taxon>Eukaryota</taxon>
        <taxon>Metazoa</taxon>
        <taxon>Chordata</taxon>
        <taxon>Craniata</taxon>
        <taxon>Vertebrata</taxon>
        <taxon>Euteleostomi</taxon>
        <taxon>Mammalia</taxon>
        <taxon>Eutheria</taxon>
        <taxon>Laurasiatheria</taxon>
        <taxon>Carnivora</taxon>
        <taxon>Caniformia</taxon>
        <taxon>Ursidae</taxon>
        <taxon>Ursus</taxon>
    </lineage>
</organism>
<dbReference type="STRING" id="9643.ENSUAMP00000001254"/>
<evidence type="ECO:0000313" key="2">
    <source>
        <dbReference type="Proteomes" id="UP000291022"/>
    </source>
</evidence>
<dbReference type="GeneTree" id="ENSGT00950000186159"/>
<protein>
    <recommendedName>
        <fullName evidence="3">Immunoglobulin V-set domain-containing protein</fullName>
    </recommendedName>
</protein>
<dbReference type="SUPFAM" id="SSF48726">
    <property type="entry name" value="Immunoglobulin"/>
    <property type="match status" value="1"/>
</dbReference>
<dbReference type="Proteomes" id="UP000291022">
    <property type="component" value="Unassembled WGS sequence"/>
</dbReference>
<evidence type="ECO:0008006" key="3">
    <source>
        <dbReference type="Google" id="ProtNLM"/>
    </source>
</evidence>
<proteinExistence type="predicted"/>
<dbReference type="Ensembl" id="ENSUAMT00000001448.1">
    <property type="protein sequence ID" value="ENSUAMP00000001254.1"/>
    <property type="gene ID" value="ENSUAMG00000001215.1"/>
</dbReference>
<reference evidence="1" key="3">
    <citation type="submission" date="2025-09" db="UniProtKB">
        <authorList>
            <consortium name="Ensembl"/>
        </authorList>
    </citation>
    <scope>IDENTIFICATION</scope>
</reference>
<evidence type="ECO:0000313" key="1">
    <source>
        <dbReference type="Ensembl" id="ENSUAMP00000001254.1"/>
    </source>
</evidence>
<dbReference type="InterPro" id="IPR036179">
    <property type="entry name" value="Ig-like_dom_sf"/>
</dbReference>
<name>A0A452QA25_URSAM</name>
<dbReference type="Gene3D" id="2.60.40.10">
    <property type="entry name" value="Immunoglobulins"/>
    <property type="match status" value="1"/>
</dbReference>
<keyword evidence="2" id="KW-1185">Reference proteome</keyword>
<dbReference type="InterPro" id="IPR013783">
    <property type="entry name" value="Ig-like_fold"/>
</dbReference>